<accession>U9SJ15</accession>
<dbReference type="AlphaFoldDB" id="U9SJ15"/>
<evidence type="ECO:0000256" key="1">
    <source>
        <dbReference type="SAM" id="MobiDB-lite"/>
    </source>
</evidence>
<feature type="non-terminal residue" evidence="2">
    <location>
        <position position="1"/>
    </location>
</feature>
<gene>
    <name evidence="2" type="ORF">GLOINDRAFT_13143</name>
</gene>
<reference evidence="2" key="1">
    <citation type="submission" date="2013-07" db="EMBL/GenBank/DDBJ databases">
        <title>The genome of an arbuscular mycorrhizal fungus provides insights into the evolution of the oldest plant symbiosis.</title>
        <authorList>
            <consortium name="DOE Joint Genome Institute"/>
            <person name="Tisserant E."/>
            <person name="Malbreil M."/>
            <person name="Kuo A."/>
            <person name="Kohler A."/>
            <person name="Symeonidi A."/>
            <person name="Balestrini R."/>
            <person name="Charron P."/>
            <person name="Duensing N."/>
            <person name="Frei-dit-Frey N."/>
            <person name="Gianinazzi-Pearson V."/>
            <person name="Gilbert B."/>
            <person name="Handa Y."/>
            <person name="Hijri M."/>
            <person name="Kaul R."/>
            <person name="Kawaguchi M."/>
            <person name="Krajinski F."/>
            <person name="Lammers P."/>
            <person name="Lapierre D."/>
            <person name="Masclaux F.G."/>
            <person name="Murat C."/>
            <person name="Morin E."/>
            <person name="Ndikumana S."/>
            <person name="Pagni M."/>
            <person name="Petitpierre D."/>
            <person name="Requena N."/>
            <person name="Rosikiewicz P."/>
            <person name="Riley R."/>
            <person name="Saito K."/>
            <person name="San Clemente H."/>
            <person name="Shapiro H."/>
            <person name="van Tuinen D."/>
            <person name="Becard G."/>
            <person name="Bonfante P."/>
            <person name="Paszkowski U."/>
            <person name="Shachar-Hill Y."/>
            <person name="Young J.P."/>
            <person name="Sanders I.R."/>
            <person name="Henrissat B."/>
            <person name="Rensing S.A."/>
            <person name="Grigoriev I.V."/>
            <person name="Corradi N."/>
            <person name="Roux C."/>
            <person name="Martin F."/>
        </authorList>
    </citation>
    <scope>NUCLEOTIDE SEQUENCE</scope>
    <source>
        <strain evidence="2">DAOM 197198</strain>
    </source>
</reference>
<sequence>VKNQDFIILNTVSSKVLKLKSAESIKGRLRRLLDKCQKNVSPSFVSNISTDYFSEEEKEKEIKTDDKKENKKAIKKTKII</sequence>
<organism evidence="2">
    <name type="scientific">Rhizophagus irregularis (strain DAOM 181602 / DAOM 197198 / MUCL 43194)</name>
    <name type="common">Arbuscular mycorrhizal fungus</name>
    <name type="synonym">Glomus intraradices</name>
    <dbReference type="NCBI Taxonomy" id="747089"/>
    <lineage>
        <taxon>Eukaryota</taxon>
        <taxon>Fungi</taxon>
        <taxon>Fungi incertae sedis</taxon>
        <taxon>Mucoromycota</taxon>
        <taxon>Glomeromycotina</taxon>
        <taxon>Glomeromycetes</taxon>
        <taxon>Glomerales</taxon>
        <taxon>Glomeraceae</taxon>
        <taxon>Rhizophagus</taxon>
    </lineage>
</organism>
<dbReference type="HOGENOM" id="CLU_2596750_0_0_1"/>
<proteinExistence type="predicted"/>
<evidence type="ECO:0000313" key="2">
    <source>
        <dbReference type="EMBL" id="ERZ95918.1"/>
    </source>
</evidence>
<protein>
    <submittedName>
        <fullName evidence="2">Uncharacterized protein</fullName>
    </submittedName>
</protein>
<name>U9SJ15_RHIID</name>
<feature type="compositionally biased region" description="Basic and acidic residues" evidence="1">
    <location>
        <begin position="59"/>
        <end position="72"/>
    </location>
</feature>
<feature type="region of interest" description="Disordered" evidence="1">
    <location>
        <begin position="59"/>
        <end position="80"/>
    </location>
</feature>
<dbReference type="EMBL" id="KI300857">
    <property type="protein sequence ID" value="ERZ95918.1"/>
    <property type="molecule type" value="Genomic_DNA"/>
</dbReference>